<sequence length="72" mass="7937">MRLNSNQGKFVLSLSMVRLVISHYTCLALETEMRKSTDREKRGIRAVIGRRETVAEEEAIVAGEDGEGVGAT</sequence>
<protein>
    <submittedName>
        <fullName evidence="1">Uncharacterized protein</fullName>
    </submittedName>
</protein>
<dbReference type="EMBL" id="CM042032">
    <property type="protein sequence ID" value="KAI3776546.1"/>
    <property type="molecule type" value="Genomic_DNA"/>
</dbReference>
<keyword evidence="2" id="KW-1185">Reference proteome</keyword>
<reference evidence="1 2" key="2">
    <citation type="journal article" date="2022" name="Mol. Ecol. Resour.">
        <title>The genomes of chicory, endive, great burdock and yacon provide insights into Asteraceae paleo-polyploidization history and plant inulin production.</title>
        <authorList>
            <person name="Fan W."/>
            <person name="Wang S."/>
            <person name="Wang H."/>
            <person name="Wang A."/>
            <person name="Jiang F."/>
            <person name="Liu H."/>
            <person name="Zhao H."/>
            <person name="Xu D."/>
            <person name="Zhang Y."/>
        </authorList>
    </citation>
    <scope>NUCLEOTIDE SEQUENCE [LARGE SCALE GENOMIC DNA]</scope>
    <source>
        <strain evidence="2">cv. Yunnan</strain>
        <tissue evidence="1">Leaves</tissue>
    </source>
</reference>
<organism evidence="1 2">
    <name type="scientific">Smallanthus sonchifolius</name>
    <dbReference type="NCBI Taxonomy" id="185202"/>
    <lineage>
        <taxon>Eukaryota</taxon>
        <taxon>Viridiplantae</taxon>
        <taxon>Streptophyta</taxon>
        <taxon>Embryophyta</taxon>
        <taxon>Tracheophyta</taxon>
        <taxon>Spermatophyta</taxon>
        <taxon>Magnoliopsida</taxon>
        <taxon>eudicotyledons</taxon>
        <taxon>Gunneridae</taxon>
        <taxon>Pentapetalae</taxon>
        <taxon>asterids</taxon>
        <taxon>campanulids</taxon>
        <taxon>Asterales</taxon>
        <taxon>Asteraceae</taxon>
        <taxon>Asteroideae</taxon>
        <taxon>Heliantheae alliance</taxon>
        <taxon>Millerieae</taxon>
        <taxon>Smallanthus</taxon>
    </lineage>
</organism>
<dbReference type="Proteomes" id="UP001056120">
    <property type="component" value="Linkage Group LG15"/>
</dbReference>
<evidence type="ECO:0000313" key="2">
    <source>
        <dbReference type="Proteomes" id="UP001056120"/>
    </source>
</evidence>
<proteinExistence type="predicted"/>
<evidence type="ECO:0000313" key="1">
    <source>
        <dbReference type="EMBL" id="KAI3776546.1"/>
    </source>
</evidence>
<comment type="caution">
    <text evidence="1">The sequence shown here is derived from an EMBL/GenBank/DDBJ whole genome shotgun (WGS) entry which is preliminary data.</text>
</comment>
<name>A0ACB9G0G8_9ASTR</name>
<accession>A0ACB9G0G8</accession>
<reference evidence="2" key="1">
    <citation type="journal article" date="2022" name="Mol. Ecol. Resour.">
        <title>The genomes of chicory, endive, great burdock and yacon provide insights into Asteraceae palaeo-polyploidization history and plant inulin production.</title>
        <authorList>
            <person name="Fan W."/>
            <person name="Wang S."/>
            <person name="Wang H."/>
            <person name="Wang A."/>
            <person name="Jiang F."/>
            <person name="Liu H."/>
            <person name="Zhao H."/>
            <person name="Xu D."/>
            <person name="Zhang Y."/>
        </authorList>
    </citation>
    <scope>NUCLEOTIDE SEQUENCE [LARGE SCALE GENOMIC DNA]</scope>
    <source>
        <strain evidence="2">cv. Yunnan</strain>
    </source>
</reference>
<gene>
    <name evidence="1" type="ORF">L1987_46332</name>
</gene>